<proteinExistence type="predicted"/>
<protein>
    <submittedName>
        <fullName evidence="1">Uncharacterized protein</fullName>
    </submittedName>
</protein>
<evidence type="ECO:0000313" key="1">
    <source>
        <dbReference type="EMBL" id="MBX59752.1"/>
    </source>
</evidence>
<dbReference type="EMBL" id="GGEC01079268">
    <property type="protein sequence ID" value="MBX59752.1"/>
    <property type="molecule type" value="Transcribed_RNA"/>
</dbReference>
<accession>A0A2P2PYD4</accession>
<sequence length="10" mass="1277">MKKDVFPRKK</sequence>
<name>A0A2P2PYD4_RHIMU</name>
<reference evidence="1" key="1">
    <citation type="submission" date="2018-02" db="EMBL/GenBank/DDBJ databases">
        <title>Rhizophora mucronata_Transcriptome.</title>
        <authorList>
            <person name="Meera S.P."/>
            <person name="Sreeshan A."/>
            <person name="Augustine A."/>
        </authorList>
    </citation>
    <scope>NUCLEOTIDE SEQUENCE</scope>
    <source>
        <tissue evidence="1">Leaf</tissue>
    </source>
</reference>
<organism evidence="1">
    <name type="scientific">Rhizophora mucronata</name>
    <name type="common">Asiatic mangrove</name>
    <dbReference type="NCBI Taxonomy" id="61149"/>
    <lineage>
        <taxon>Eukaryota</taxon>
        <taxon>Viridiplantae</taxon>
        <taxon>Streptophyta</taxon>
        <taxon>Embryophyta</taxon>
        <taxon>Tracheophyta</taxon>
        <taxon>Spermatophyta</taxon>
        <taxon>Magnoliopsida</taxon>
        <taxon>eudicotyledons</taxon>
        <taxon>Gunneridae</taxon>
        <taxon>Pentapetalae</taxon>
        <taxon>rosids</taxon>
        <taxon>fabids</taxon>
        <taxon>Malpighiales</taxon>
        <taxon>Rhizophoraceae</taxon>
        <taxon>Rhizophora</taxon>
    </lineage>
</organism>